<proteinExistence type="predicted"/>
<organism evidence="4 5">
    <name type="scientific">Elysia marginata</name>
    <dbReference type="NCBI Taxonomy" id="1093978"/>
    <lineage>
        <taxon>Eukaryota</taxon>
        <taxon>Metazoa</taxon>
        <taxon>Spiralia</taxon>
        <taxon>Lophotrochozoa</taxon>
        <taxon>Mollusca</taxon>
        <taxon>Gastropoda</taxon>
        <taxon>Heterobranchia</taxon>
        <taxon>Euthyneura</taxon>
        <taxon>Panpulmonata</taxon>
        <taxon>Sacoglossa</taxon>
        <taxon>Placobranchoidea</taxon>
        <taxon>Plakobranchidae</taxon>
        <taxon>Elysia</taxon>
    </lineage>
</organism>
<feature type="transmembrane region" description="Helical" evidence="2">
    <location>
        <begin position="102"/>
        <end position="126"/>
    </location>
</feature>
<dbReference type="Gene3D" id="1.20.1250.20">
    <property type="entry name" value="MFS general substrate transporter like domains"/>
    <property type="match status" value="1"/>
</dbReference>
<dbReference type="InterPro" id="IPR011701">
    <property type="entry name" value="MFS"/>
</dbReference>
<dbReference type="PANTHER" id="PTHR11360:SF284">
    <property type="entry name" value="EG:103B4.3 PROTEIN-RELATED"/>
    <property type="match status" value="1"/>
</dbReference>
<keyword evidence="2" id="KW-0812">Transmembrane</keyword>
<keyword evidence="2" id="KW-1133">Transmembrane helix</keyword>
<evidence type="ECO:0000259" key="3">
    <source>
        <dbReference type="PROSITE" id="PS50850"/>
    </source>
</evidence>
<evidence type="ECO:0000313" key="4">
    <source>
        <dbReference type="EMBL" id="GFS05909.1"/>
    </source>
</evidence>
<feature type="transmembrane region" description="Helical" evidence="2">
    <location>
        <begin position="71"/>
        <end position="90"/>
    </location>
</feature>
<gene>
    <name evidence="4" type="ORF">ElyMa_002950600</name>
</gene>
<dbReference type="EMBL" id="BMAT01006086">
    <property type="protein sequence ID" value="GFS05909.1"/>
    <property type="molecule type" value="Genomic_DNA"/>
</dbReference>
<dbReference type="SUPFAM" id="SSF103473">
    <property type="entry name" value="MFS general substrate transporter"/>
    <property type="match status" value="1"/>
</dbReference>
<comment type="subcellular location">
    <subcellularLocation>
        <location evidence="1">Membrane</location>
        <topology evidence="1">Multi-pass membrane protein</topology>
    </subcellularLocation>
</comment>
<comment type="caution">
    <text evidence="4">The sequence shown here is derived from an EMBL/GenBank/DDBJ whole genome shotgun (WGS) entry which is preliminary data.</text>
</comment>
<name>A0AAV4I672_9GAST</name>
<protein>
    <submittedName>
        <fullName evidence="4">Monocarboxylate transporter 4</fullName>
    </submittedName>
</protein>
<dbReference type="Pfam" id="PF07690">
    <property type="entry name" value="MFS_1"/>
    <property type="match status" value="1"/>
</dbReference>
<evidence type="ECO:0000256" key="1">
    <source>
        <dbReference type="ARBA" id="ARBA00004141"/>
    </source>
</evidence>
<dbReference type="PROSITE" id="PS50850">
    <property type="entry name" value="MFS"/>
    <property type="match status" value="1"/>
</dbReference>
<dbReference type="GO" id="GO:0016020">
    <property type="term" value="C:membrane"/>
    <property type="evidence" value="ECO:0007669"/>
    <property type="project" value="UniProtKB-SubCell"/>
</dbReference>
<dbReference type="AlphaFoldDB" id="A0AAV4I672"/>
<evidence type="ECO:0000313" key="5">
    <source>
        <dbReference type="Proteomes" id="UP000762676"/>
    </source>
</evidence>
<dbReference type="GO" id="GO:0008028">
    <property type="term" value="F:monocarboxylic acid transmembrane transporter activity"/>
    <property type="evidence" value="ECO:0007669"/>
    <property type="project" value="TreeGrafter"/>
</dbReference>
<dbReference type="PANTHER" id="PTHR11360">
    <property type="entry name" value="MONOCARBOXYLATE TRANSPORTER"/>
    <property type="match status" value="1"/>
</dbReference>
<feature type="domain" description="Major facilitator superfamily (MFS) profile" evidence="3">
    <location>
        <begin position="1"/>
        <end position="148"/>
    </location>
</feature>
<keyword evidence="2" id="KW-0472">Membrane</keyword>
<dbReference type="InterPro" id="IPR020846">
    <property type="entry name" value="MFS_dom"/>
</dbReference>
<evidence type="ECO:0000256" key="2">
    <source>
        <dbReference type="SAM" id="Phobius"/>
    </source>
</evidence>
<accession>A0AAV4I672</accession>
<dbReference type="Proteomes" id="UP000762676">
    <property type="component" value="Unassembled WGS sequence"/>
</dbReference>
<feature type="transmembrane region" description="Helical" evidence="2">
    <location>
        <begin position="15"/>
        <end position="35"/>
    </location>
</feature>
<dbReference type="InterPro" id="IPR036259">
    <property type="entry name" value="MFS_trans_sf"/>
</dbReference>
<reference evidence="4 5" key="1">
    <citation type="journal article" date="2021" name="Elife">
        <title>Chloroplast acquisition without the gene transfer in kleptoplastic sea slugs, Plakobranchus ocellatus.</title>
        <authorList>
            <person name="Maeda T."/>
            <person name="Takahashi S."/>
            <person name="Yoshida T."/>
            <person name="Shimamura S."/>
            <person name="Takaki Y."/>
            <person name="Nagai Y."/>
            <person name="Toyoda A."/>
            <person name="Suzuki Y."/>
            <person name="Arimoto A."/>
            <person name="Ishii H."/>
            <person name="Satoh N."/>
            <person name="Nishiyama T."/>
            <person name="Hasebe M."/>
            <person name="Maruyama T."/>
            <person name="Minagawa J."/>
            <person name="Obokata J."/>
            <person name="Shigenobu S."/>
        </authorList>
    </citation>
    <scope>NUCLEOTIDE SEQUENCE [LARGE SCALE GENOMIC DNA]</scope>
</reference>
<sequence>MPALAKASGQTSSEAVFVVSISGGVDAVGRIVAGFLLDRPVFSKCRLVVYSCAQFLLAGICALMPVFGGSFLWLCVASCVFGVLSGILAAQKSVVCVDLLGAERISSAFGMLLLFQAVGIGIGPLLSGKNPEITYSHRKKQGYSIVSF</sequence>
<keyword evidence="5" id="KW-1185">Reference proteome</keyword>
<dbReference type="InterPro" id="IPR050327">
    <property type="entry name" value="Proton-linked_MCT"/>
</dbReference>